<dbReference type="AlphaFoldDB" id="A0A9X3E4G8"/>
<dbReference type="PROSITE" id="PS50846">
    <property type="entry name" value="HMA_2"/>
    <property type="match status" value="1"/>
</dbReference>
<keyword evidence="3" id="KW-1185">Reference proteome</keyword>
<dbReference type="RefSeq" id="WP_266338496.1">
    <property type="nucleotide sequence ID" value="NZ_JAPKNK010000003.1"/>
</dbReference>
<dbReference type="InterPro" id="IPR006121">
    <property type="entry name" value="HMA_dom"/>
</dbReference>
<dbReference type="CDD" id="cd00371">
    <property type="entry name" value="HMA"/>
    <property type="match status" value="1"/>
</dbReference>
<organism evidence="2 3">
    <name type="scientific">Kaistia nematophila</name>
    <dbReference type="NCBI Taxonomy" id="2994654"/>
    <lineage>
        <taxon>Bacteria</taxon>
        <taxon>Pseudomonadati</taxon>
        <taxon>Pseudomonadota</taxon>
        <taxon>Alphaproteobacteria</taxon>
        <taxon>Hyphomicrobiales</taxon>
        <taxon>Kaistiaceae</taxon>
        <taxon>Kaistia</taxon>
    </lineage>
</organism>
<reference evidence="2" key="1">
    <citation type="submission" date="2022-11" db="EMBL/GenBank/DDBJ databases">
        <title>Biodiversity and phylogenetic relationships of bacteria.</title>
        <authorList>
            <person name="Machado R.A.R."/>
            <person name="Bhat A."/>
            <person name="Loulou A."/>
            <person name="Kallel S."/>
        </authorList>
    </citation>
    <scope>NUCLEOTIDE SEQUENCE</scope>
    <source>
        <strain evidence="2">K-TC2</strain>
    </source>
</reference>
<gene>
    <name evidence="2" type="ORF">OSH07_10055</name>
</gene>
<accession>A0A9X3E4G8</accession>
<sequence>MLTLNIKDMSCGHCVSTVQKTVKALDPAAEVATDLASKTVRIESTAEAGAIVAALEEAGYPSERV</sequence>
<protein>
    <submittedName>
        <fullName evidence="2">Heavy-metal-associated domain-containing protein</fullName>
    </submittedName>
</protein>
<comment type="caution">
    <text evidence="2">The sequence shown here is derived from an EMBL/GenBank/DDBJ whole genome shotgun (WGS) entry which is preliminary data.</text>
</comment>
<name>A0A9X3E4G8_9HYPH</name>
<dbReference type="EMBL" id="JAPKNK010000003">
    <property type="protein sequence ID" value="MCX5569533.1"/>
    <property type="molecule type" value="Genomic_DNA"/>
</dbReference>
<dbReference type="Proteomes" id="UP001144805">
    <property type="component" value="Unassembled WGS sequence"/>
</dbReference>
<dbReference type="Gene3D" id="3.30.70.100">
    <property type="match status" value="1"/>
</dbReference>
<dbReference type="InterPro" id="IPR036163">
    <property type="entry name" value="HMA_dom_sf"/>
</dbReference>
<dbReference type="GO" id="GO:0046872">
    <property type="term" value="F:metal ion binding"/>
    <property type="evidence" value="ECO:0007669"/>
    <property type="project" value="InterPro"/>
</dbReference>
<evidence type="ECO:0000259" key="1">
    <source>
        <dbReference type="PROSITE" id="PS50846"/>
    </source>
</evidence>
<feature type="domain" description="HMA" evidence="1">
    <location>
        <begin position="1"/>
        <end position="63"/>
    </location>
</feature>
<evidence type="ECO:0000313" key="3">
    <source>
        <dbReference type="Proteomes" id="UP001144805"/>
    </source>
</evidence>
<evidence type="ECO:0000313" key="2">
    <source>
        <dbReference type="EMBL" id="MCX5569533.1"/>
    </source>
</evidence>
<dbReference type="SUPFAM" id="SSF55008">
    <property type="entry name" value="HMA, heavy metal-associated domain"/>
    <property type="match status" value="1"/>
</dbReference>
<dbReference type="Pfam" id="PF00403">
    <property type="entry name" value="HMA"/>
    <property type="match status" value="1"/>
</dbReference>
<proteinExistence type="predicted"/>